<proteinExistence type="predicted"/>
<evidence type="ECO:0000256" key="1">
    <source>
        <dbReference type="SAM" id="MobiDB-lite"/>
    </source>
</evidence>
<protein>
    <submittedName>
        <fullName evidence="2">Uncharacterized protein</fullName>
    </submittedName>
</protein>
<dbReference type="AlphaFoldDB" id="U9TLG7"/>
<gene>
    <name evidence="2" type="ORF">GLOINDRAFT_33276</name>
</gene>
<evidence type="ECO:0000313" key="2">
    <source>
        <dbReference type="EMBL" id="ESA07133.1"/>
    </source>
</evidence>
<feature type="region of interest" description="Disordered" evidence="1">
    <location>
        <begin position="62"/>
        <end position="100"/>
    </location>
</feature>
<accession>U9TLG7</accession>
<dbReference type="VEuPathDB" id="FungiDB:RhiirFUN_014048"/>
<reference evidence="2" key="1">
    <citation type="submission" date="2013-07" db="EMBL/GenBank/DDBJ databases">
        <title>The genome of an arbuscular mycorrhizal fungus provides insights into the evolution of the oldest plant symbiosis.</title>
        <authorList>
            <consortium name="DOE Joint Genome Institute"/>
            <person name="Tisserant E."/>
            <person name="Malbreil M."/>
            <person name="Kuo A."/>
            <person name="Kohler A."/>
            <person name="Symeonidi A."/>
            <person name="Balestrini R."/>
            <person name="Charron P."/>
            <person name="Duensing N."/>
            <person name="Frei-dit-Frey N."/>
            <person name="Gianinazzi-Pearson V."/>
            <person name="Gilbert B."/>
            <person name="Handa Y."/>
            <person name="Hijri M."/>
            <person name="Kaul R."/>
            <person name="Kawaguchi M."/>
            <person name="Krajinski F."/>
            <person name="Lammers P."/>
            <person name="Lapierre D."/>
            <person name="Masclaux F.G."/>
            <person name="Murat C."/>
            <person name="Morin E."/>
            <person name="Ndikumana S."/>
            <person name="Pagni M."/>
            <person name="Petitpierre D."/>
            <person name="Requena N."/>
            <person name="Rosikiewicz P."/>
            <person name="Riley R."/>
            <person name="Saito K."/>
            <person name="San Clemente H."/>
            <person name="Shapiro H."/>
            <person name="van Tuinen D."/>
            <person name="Becard G."/>
            <person name="Bonfante P."/>
            <person name="Paszkowski U."/>
            <person name="Shachar-Hill Y."/>
            <person name="Young J.P."/>
            <person name="Sanders I.R."/>
            <person name="Henrissat B."/>
            <person name="Rensing S.A."/>
            <person name="Grigoriev I.V."/>
            <person name="Corradi N."/>
            <person name="Roux C."/>
            <person name="Martin F."/>
        </authorList>
    </citation>
    <scope>NUCLEOTIDE SEQUENCE</scope>
    <source>
        <strain evidence="2">DAOM 197198</strain>
    </source>
</reference>
<name>U9TLG7_RHIID</name>
<feature type="compositionally biased region" description="Basic and acidic residues" evidence="1">
    <location>
        <begin position="64"/>
        <end position="100"/>
    </location>
</feature>
<dbReference type="HOGENOM" id="CLU_1070155_0_0_1"/>
<sequence length="260" mass="30592">MFIPFDNEDIGKELSKLGNFSFLNNSFGIDIGSGVIRGDSTVKGSNDRDRWQLTRDLTAEEMEECKNNEREETREESGLTKSTVDKEKMEEKLKTNDEEKLNEPLLEKSFSELDDISKYQNTKSINKGHEKSTALTKNEVVDAINRYKKGVEEEVDQDNKRWEEKEKIPYQRYILSSILSEKNESSTSKSLTLKERKFLKLEEVLPKVEELKNIFKEFGESKGNGEINEKNINEKRARKYQKRWRMERVDRLIRVIDRDY</sequence>
<organism evidence="2">
    <name type="scientific">Rhizophagus irregularis (strain DAOM 181602 / DAOM 197198 / MUCL 43194)</name>
    <name type="common">Arbuscular mycorrhizal fungus</name>
    <name type="synonym">Glomus intraradices</name>
    <dbReference type="NCBI Taxonomy" id="747089"/>
    <lineage>
        <taxon>Eukaryota</taxon>
        <taxon>Fungi</taxon>
        <taxon>Fungi incertae sedis</taxon>
        <taxon>Mucoromycota</taxon>
        <taxon>Glomeromycotina</taxon>
        <taxon>Glomeromycetes</taxon>
        <taxon>Glomerales</taxon>
        <taxon>Glomeraceae</taxon>
        <taxon>Rhizophagus</taxon>
    </lineage>
</organism>
<dbReference type="EMBL" id="KI290711">
    <property type="protein sequence ID" value="ESA07133.1"/>
    <property type="molecule type" value="Genomic_DNA"/>
</dbReference>